<dbReference type="InterPro" id="IPR039514">
    <property type="entry name" value="6GAL-like"/>
</dbReference>
<organism evidence="2 3">
    <name type="scientific">Pedobacter rhizosphaerae</name>
    <dbReference type="NCBI Taxonomy" id="390241"/>
    <lineage>
        <taxon>Bacteria</taxon>
        <taxon>Pseudomonadati</taxon>
        <taxon>Bacteroidota</taxon>
        <taxon>Sphingobacteriia</taxon>
        <taxon>Sphingobacteriales</taxon>
        <taxon>Sphingobacteriaceae</taxon>
        <taxon>Pedobacter</taxon>
    </lineage>
</organism>
<evidence type="ECO:0000259" key="1">
    <source>
        <dbReference type="Pfam" id="PF14587"/>
    </source>
</evidence>
<dbReference type="Proteomes" id="UP000199572">
    <property type="component" value="Unassembled WGS sequence"/>
</dbReference>
<dbReference type="GO" id="GO:0004553">
    <property type="term" value="F:hydrolase activity, hydrolyzing O-glycosyl compounds"/>
    <property type="evidence" value="ECO:0007669"/>
    <property type="project" value="InterPro"/>
</dbReference>
<dbReference type="AlphaFoldDB" id="A0A1H9SJE9"/>
<reference evidence="2 3" key="1">
    <citation type="submission" date="2016-10" db="EMBL/GenBank/DDBJ databases">
        <authorList>
            <person name="de Groot N.N."/>
        </authorList>
    </citation>
    <scope>NUCLEOTIDE SEQUENCE [LARGE SCALE GENOMIC DNA]</scope>
    <source>
        <strain evidence="2 3">DSM 18610</strain>
    </source>
</reference>
<dbReference type="PANTHER" id="PTHR42767">
    <property type="entry name" value="ENDO-BETA-1,6-GALACTANASE"/>
    <property type="match status" value="1"/>
</dbReference>
<dbReference type="InterPro" id="IPR017853">
    <property type="entry name" value="GH"/>
</dbReference>
<dbReference type="Pfam" id="PF14587">
    <property type="entry name" value="Glyco_hydr_30_2"/>
    <property type="match status" value="1"/>
</dbReference>
<dbReference type="EMBL" id="FOGG01000018">
    <property type="protein sequence ID" value="SER85077.1"/>
    <property type="molecule type" value="Genomic_DNA"/>
</dbReference>
<dbReference type="PROSITE" id="PS51257">
    <property type="entry name" value="PROKAR_LIPOPROTEIN"/>
    <property type="match status" value="1"/>
</dbReference>
<dbReference type="OrthoDB" id="9806701at2"/>
<dbReference type="SUPFAM" id="SSF51445">
    <property type="entry name" value="(Trans)glycosidases"/>
    <property type="match status" value="1"/>
</dbReference>
<dbReference type="PANTHER" id="PTHR42767:SF1">
    <property type="entry name" value="ENDO-BETA-1,6-GALACTANASE-LIKE DOMAIN-CONTAINING PROTEIN"/>
    <property type="match status" value="1"/>
</dbReference>
<name>A0A1H9SJE9_9SPHI</name>
<accession>A0A1H9SJE9</accession>
<keyword evidence="3" id="KW-1185">Reference proteome</keyword>
<gene>
    <name evidence="2" type="ORF">SAMN04488023_11853</name>
</gene>
<dbReference type="Gene3D" id="2.60.40.1180">
    <property type="entry name" value="Golgi alpha-mannosidase II"/>
    <property type="match status" value="1"/>
</dbReference>
<feature type="domain" description="Endo-beta-1,6-galactanase-like" evidence="1">
    <location>
        <begin position="45"/>
        <end position="409"/>
    </location>
</feature>
<dbReference type="InterPro" id="IPR013780">
    <property type="entry name" value="Glyco_hydro_b"/>
</dbReference>
<evidence type="ECO:0000313" key="2">
    <source>
        <dbReference type="EMBL" id="SER85077.1"/>
    </source>
</evidence>
<dbReference type="Gene3D" id="3.20.20.80">
    <property type="entry name" value="Glycosidases"/>
    <property type="match status" value="1"/>
</dbReference>
<sequence>MRKIFPIFIPFLITVLSCSKEPESNTEPQNGCLVNGIDICKASTAKIVINLNEEKQVIEHFGASDCWSAKYIGNWGNSLKKNQVADYLFSMDTLTNGQPKGIGLSLWRFNIGAGSAEQGVASGIPDEWRREECFLKPDGTYDWTKQSGQQWFLSAAKQRGLNTFIAFSVAPPVPFSLNGKAYGLGNAQLNLKATDTEKFSDFMVEVVSHFRQQGYNFTHLSPFNEPQWDWGKDNPSQEGTGATSSSMASVIKQLGPKLKDKGLDTKIAFGEAAQWNFLNTAYNDGRGNQINEFFNPASPNYVGNVSQVDQLISAHSYFTTCPENDLIRYRQEALDAKNRIAPGLRLWQTEFGILGDICGQLNGSPKNTDINYGLYVAKVIHHDLAVANVSSWSWWLAVSPYNYSDALVYISDAANSYNLNAAKTDGTVSDSKQLWCFGNYSRFIRPGMVRVASSISNITDPAIAARSQMISAYKDKINKKIVMVVVNISGDDQKFLLDTSSLAIAGDALQAYTTNASGNLAKSSQKIGDINIPAKSVVTLVGSYK</sequence>
<protein>
    <submittedName>
        <fullName evidence="2">O-Glycosyl hydrolase</fullName>
    </submittedName>
</protein>
<dbReference type="RefSeq" id="WP_090885673.1">
    <property type="nucleotide sequence ID" value="NZ_FOGG01000018.1"/>
</dbReference>
<keyword evidence="2" id="KW-0378">Hydrolase</keyword>
<evidence type="ECO:0000313" key="3">
    <source>
        <dbReference type="Proteomes" id="UP000199572"/>
    </source>
</evidence>
<proteinExistence type="predicted"/>
<dbReference type="InterPro" id="IPR039743">
    <property type="entry name" value="6GAL/EXGAL"/>
</dbReference>
<dbReference type="STRING" id="390241.SAMN04488023_11853"/>